<dbReference type="Gene3D" id="3.40.50.10930">
    <property type="match status" value="1"/>
</dbReference>
<evidence type="ECO:0000313" key="13">
    <source>
        <dbReference type="Proteomes" id="UP000541185"/>
    </source>
</evidence>
<keyword evidence="3 10" id="KW-0227">DNA damage</keyword>
<dbReference type="SUPFAM" id="SSF52980">
    <property type="entry name" value="Restriction endonuclease-like"/>
    <property type="match status" value="1"/>
</dbReference>
<dbReference type="InterPro" id="IPR041500">
    <property type="entry name" value="RecC_C"/>
</dbReference>
<evidence type="ECO:0000313" key="12">
    <source>
        <dbReference type="EMBL" id="NML45779.1"/>
    </source>
</evidence>
<gene>
    <name evidence="10 12" type="primary">recC</name>
    <name evidence="12" type="ORF">HHL11_18675</name>
</gene>
<keyword evidence="1 10" id="KW-0540">Nuclease</keyword>
<evidence type="ECO:0000256" key="2">
    <source>
        <dbReference type="ARBA" id="ARBA00022741"/>
    </source>
</evidence>
<evidence type="ECO:0000256" key="4">
    <source>
        <dbReference type="ARBA" id="ARBA00022801"/>
    </source>
</evidence>
<dbReference type="GO" id="GO:0005524">
    <property type="term" value="F:ATP binding"/>
    <property type="evidence" value="ECO:0007669"/>
    <property type="project" value="UniProtKB-UniRule"/>
</dbReference>
<comment type="subunit">
    <text evidence="10">Heterotrimer of RecB, RecC and RecD. All subunits contribute to DNA-binding.</text>
</comment>
<evidence type="ECO:0000256" key="1">
    <source>
        <dbReference type="ARBA" id="ARBA00022722"/>
    </source>
</evidence>
<comment type="similarity">
    <text evidence="10">Belongs to the RecC family.</text>
</comment>
<dbReference type="GO" id="GO:0009338">
    <property type="term" value="C:exodeoxyribonuclease V complex"/>
    <property type="evidence" value="ECO:0007669"/>
    <property type="project" value="InterPro"/>
</dbReference>
<organism evidence="12 13">
    <name type="scientific">Ramlibacter agri</name>
    <dbReference type="NCBI Taxonomy" id="2728837"/>
    <lineage>
        <taxon>Bacteria</taxon>
        <taxon>Pseudomonadati</taxon>
        <taxon>Pseudomonadota</taxon>
        <taxon>Betaproteobacteria</taxon>
        <taxon>Burkholderiales</taxon>
        <taxon>Comamonadaceae</taxon>
        <taxon>Ramlibacter</taxon>
    </lineage>
</organism>
<dbReference type="Gene3D" id="1.10.10.990">
    <property type="match status" value="1"/>
</dbReference>
<dbReference type="Pfam" id="PF04257">
    <property type="entry name" value="Exonuc_V_gamma"/>
    <property type="match status" value="1"/>
</dbReference>
<dbReference type="InterPro" id="IPR006697">
    <property type="entry name" value="RecC"/>
</dbReference>
<keyword evidence="5 10" id="KW-0347">Helicase</keyword>
<evidence type="ECO:0000256" key="3">
    <source>
        <dbReference type="ARBA" id="ARBA00022763"/>
    </source>
</evidence>
<evidence type="ECO:0000256" key="6">
    <source>
        <dbReference type="ARBA" id="ARBA00022839"/>
    </source>
</evidence>
<dbReference type="InterPro" id="IPR013986">
    <property type="entry name" value="DExx_box_DNA_helicase_dom_sf"/>
</dbReference>
<dbReference type="PANTHER" id="PTHR30591:SF1">
    <property type="entry name" value="RECBCD ENZYME SUBUNIT RECC"/>
    <property type="match status" value="1"/>
</dbReference>
<dbReference type="NCBIfam" id="TIGR01450">
    <property type="entry name" value="recC"/>
    <property type="match status" value="1"/>
</dbReference>
<comment type="function">
    <text evidence="10">A helicase/nuclease that prepares dsDNA breaks (DSB) for recombinational DNA repair. Binds to DSBs and unwinds DNA via a highly rapid and processive ATP-dependent bidirectional helicase activity. Unwinds dsDNA until it encounters a Chi (crossover hotspot instigator) sequence from the 3' direction. Cuts ssDNA a few nucleotides 3' to the Chi site. The properties and activities of the enzyme are changed at Chi. The Chi-altered holoenzyme produces a long 3'-ssDNA overhang and facilitates RecA-binding to the ssDNA for homologous DNA recombination and repair. Holoenzyme degrades any linearized DNA that is unable to undergo homologous recombination. In the holoenzyme this subunit recognizes the wild-type Chi sequence, and when added to isolated RecB increases its ATP-dependent helicase processivity.</text>
</comment>
<keyword evidence="6 10" id="KW-0269">Exonuclease</keyword>
<protein>
    <recommendedName>
        <fullName evidence="10">RecBCD enzyme subunit RecC</fullName>
    </recommendedName>
    <alternativeName>
        <fullName evidence="10">Exonuclease V subunit RecC</fullName>
        <shortName evidence="10">ExoV subunit RecC</shortName>
    </alternativeName>
    <alternativeName>
        <fullName evidence="10">Helicase/nuclease RecBCD subunit RecC</fullName>
    </alternativeName>
</protein>
<accession>A0A848H8E5</accession>
<dbReference type="SUPFAM" id="SSF52540">
    <property type="entry name" value="P-loop containing nucleoside triphosphate hydrolases"/>
    <property type="match status" value="2"/>
</dbReference>
<evidence type="ECO:0000256" key="9">
    <source>
        <dbReference type="ARBA" id="ARBA00023204"/>
    </source>
</evidence>
<feature type="domain" description="RecC C-terminal" evidence="11">
    <location>
        <begin position="862"/>
        <end position="1105"/>
    </location>
</feature>
<dbReference type="GO" id="GO:0008854">
    <property type="term" value="F:exodeoxyribonuclease V activity"/>
    <property type="evidence" value="ECO:0007669"/>
    <property type="project" value="InterPro"/>
</dbReference>
<dbReference type="HAMAP" id="MF_01486">
    <property type="entry name" value="RecC"/>
    <property type="match status" value="1"/>
</dbReference>
<dbReference type="GO" id="GO:0003678">
    <property type="term" value="F:DNA helicase activity"/>
    <property type="evidence" value="ECO:0007669"/>
    <property type="project" value="UniProtKB-UniRule"/>
</dbReference>
<dbReference type="EMBL" id="JABBFX010000001">
    <property type="protein sequence ID" value="NML45779.1"/>
    <property type="molecule type" value="Genomic_DNA"/>
</dbReference>
<dbReference type="Proteomes" id="UP000541185">
    <property type="component" value="Unassembled WGS sequence"/>
</dbReference>
<keyword evidence="8 10" id="KW-0238">DNA-binding</keyword>
<dbReference type="Gene3D" id="3.40.50.300">
    <property type="entry name" value="P-loop containing nucleotide triphosphate hydrolases"/>
    <property type="match status" value="2"/>
</dbReference>
<evidence type="ECO:0000256" key="7">
    <source>
        <dbReference type="ARBA" id="ARBA00022840"/>
    </source>
</evidence>
<keyword evidence="13" id="KW-1185">Reference proteome</keyword>
<comment type="caution">
    <text evidence="12">The sequence shown here is derived from an EMBL/GenBank/DDBJ whole genome shotgun (WGS) entry which is preliminary data.</text>
</comment>
<dbReference type="Gene3D" id="1.10.10.160">
    <property type="match status" value="1"/>
</dbReference>
<dbReference type="GO" id="GO:0000724">
    <property type="term" value="P:double-strand break repair via homologous recombination"/>
    <property type="evidence" value="ECO:0007669"/>
    <property type="project" value="UniProtKB-UniRule"/>
</dbReference>
<evidence type="ECO:0000259" key="11">
    <source>
        <dbReference type="Pfam" id="PF17946"/>
    </source>
</evidence>
<dbReference type="GO" id="GO:0003677">
    <property type="term" value="F:DNA binding"/>
    <property type="evidence" value="ECO:0007669"/>
    <property type="project" value="UniProtKB-UniRule"/>
</dbReference>
<evidence type="ECO:0000256" key="10">
    <source>
        <dbReference type="HAMAP-Rule" id="MF_01486"/>
    </source>
</evidence>
<dbReference type="PIRSF" id="PIRSF000980">
    <property type="entry name" value="RecC"/>
    <property type="match status" value="1"/>
</dbReference>
<dbReference type="InterPro" id="IPR027417">
    <property type="entry name" value="P-loop_NTPase"/>
</dbReference>
<dbReference type="Pfam" id="PF17946">
    <property type="entry name" value="RecC_C"/>
    <property type="match status" value="1"/>
</dbReference>
<keyword evidence="9 10" id="KW-0234">DNA repair</keyword>
<evidence type="ECO:0000256" key="8">
    <source>
        <dbReference type="ARBA" id="ARBA00023125"/>
    </source>
</evidence>
<dbReference type="InterPro" id="IPR011335">
    <property type="entry name" value="Restrct_endonuc-II-like"/>
</dbReference>
<dbReference type="PANTHER" id="PTHR30591">
    <property type="entry name" value="RECBCD ENZYME SUBUNIT RECC"/>
    <property type="match status" value="1"/>
</dbReference>
<sequence>MRQHATEAVPAVRPEDEELSPGFMVVHGNHPESLRDLMLAWIAGHPLAPLEDEVVLVQSNGVAQWLKLSLAADRQDGGIGIAAALRTQLPSQFLWEAYRAVLGREAVPAASPFDKAQLVWRLLRLLPQRLAEPVFAPLARFLERDTDARKLHQLAERIADLFDQYQVYRADWLAEWAAGTDYIDTSRQGRLLVPREQMWQPQLWRALLKDVGAAGAASSRAEVHRRFLLAARDWTGERPAQLPRRVCVFGVSSLPQQALEVLAALARFTQVLLTVHNPCEHDWSHIVADQDLLRSARMRQQRRPGTRNEPDDEDVLHLQAQPLLAAWGKQGRDFIRLLDLHDERESYEPRFAAIGQRIDVFEREEPLTLLRQLQDDIRDLRPLAETRAQWPAVDASADRSIEFHVAHGPQREVEILHDQLLAAFAADPTLRPRDVIVMVPDIATYAAHVQAVFGLVDRKDPRHIPYALADRGQRQHDPLLVALEKLLALPTSRLAVSDVLDLLEVPALRERFGIEEHQLPLLHRWIAAARVRWGLHAQHRASLELPQGLEQNSWAFGLRRMLLGYAVGAGETWEGIAPMDEIGGLDAALLGPLVGLLNALEAHWQALAEPAPPAIWGERLRALLAGFFEAEDGSEEGFTLLRLEGALQEWLEACEQAALREPLPLAVVRDHWLARMEQGGLNQPFFGGGVTFASLMPMRAIPFRWIALLGMNDGDYPRSRVPMDFDLMGQDWRPGDRSRREDDRYLFLEALLSAREHLHVSWVGRSIRDNEARPPSVLLAQLRDHIAAGWRLAGDERGQAKAGRALVEALTVAHRLQPFHPSYFDGNLPGLFSYAGEWRASLATPKAAAEDPAALPPQPRDAPLTVRTLASFVKDPVRGFFHERLGIRFRDDDPVGEDQEPFALNALENWQLQDALIQAQKAAVDAGVEREPALQAQLDRLVAQGELPLGHFAAGAQQQLAEPMARLFTEYQRQLRAWPRVLPDEPLDYLPHGASSTLRLDDWLSGLRAGEDGSRARLLLESSGVVKEGKWRHDKLLPHWVAHLAGHVKGEPLTTVVLSKAGTAWLKPLDLAHARACWDQLLRAWDEGLRRPLPFAVLPASAWMKGEDREAARACYEDHDPDNGKFAERQRNAHLGRAFTDFEALWAAGEFAQWTDALLKPMADALGTPPKEGGAA</sequence>
<reference evidence="12 13" key="1">
    <citation type="submission" date="2020-04" db="EMBL/GenBank/DDBJ databases">
        <title>Ramlibacter sp. G-1-2-2 isolated from soil.</title>
        <authorList>
            <person name="Dahal R.H."/>
        </authorList>
    </citation>
    <scope>NUCLEOTIDE SEQUENCE [LARGE SCALE GENOMIC DNA]</scope>
    <source>
        <strain evidence="12 13">G-1-2-2</strain>
    </source>
</reference>
<keyword evidence="2 10" id="KW-0547">Nucleotide-binding</keyword>
<dbReference type="AlphaFoldDB" id="A0A848H8E5"/>
<comment type="miscellaneous">
    <text evidence="10">In the RecBCD complex, RecB has a slow 3'-5' helicase, an exonuclease activity and loads RecA onto ssDNA, RecD has a fast 5'-3' helicase activity, while RecC stimulates the ATPase and processivity of the RecB helicase and contributes to recognition of the Chi site.</text>
</comment>
<proteinExistence type="inferred from homology"/>
<keyword evidence="4 10" id="KW-0378">Hydrolase</keyword>
<name>A0A848H8E5_9BURK</name>
<keyword evidence="7 10" id="KW-0067">ATP-binding</keyword>
<evidence type="ECO:0000256" key="5">
    <source>
        <dbReference type="ARBA" id="ARBA00022806"/>
    </source>
</evidence>